<evidence type="ECO:0000313" key="1">
    <source>
        <dbReference type="EMBL" id="KAG1366829.1"/>
    </source>
</evidence>
<name>A0A8K0ITD5_COCNU</name>
<dbReference type="Proteomes" id="UP000797356">
    <property type="component" value="Chromosome 13"/>
</dbReference>
<keyword evidence="2" id="KW-1185">Reference proteome</keyword>
<dbReference type="AlphaFoldDB" id="A0A8K0ITD5"/>
<gene>
    <name evidence="1" type="ORF">COCNU_13G006190</name>
</gene>
<comment type="caution">
    <text evidence="1">The sequence shown here is derived from an EMBL/GenBank/DDBJ whole genome shotgun (WGS) entry which is preliminary data.</text>
</comment>
<dbReference type="EMBL" id="CM017884">
    <property type="protein sequence ID" value="KAG1366829.1"/>
    <property type="molecule type" value="Genomic_DNA"/>
</dbReference>
<proteinExistence type="predicted"/>
<protein>
    <submittedName>
        <fullName evidence="1">Uncharacterized protein</fullName>
    </submittedName>
</protein>
<sequence length="82" mass="8566">MKAQPAPKMGSVAEVPQPILKVPIVLITPKVEPSILTEVPTATFTKVPPPSFTLVKVPASIEVISLEDDVVAALAKAPQADV</sequence>
<organism evidence="1 2">
    <name type="scientific">Cocos nucifera</name>
    <name type="common">Coconut palm</name>
    <dbReference type="NCBI Taxonomy" id="13894"/>
    <lineage>
        <taxon>Eukaryota</taxon>
        <taxon>Viridiplantae</taxon>
        <taxon>Streptophyta</taxon>
        <taxon>Embryophyta</taxon>
        <taxon>Tracheophyta</taxon>
        <taxon>Spermatophyta</taxon>
        <taxon>Magnoliopsida</taxon>
        <taxon>Liliopsida</taxon>
        <taxon>Arecaceae</taxon>
        <taxon>Arecoideae</taxon>
        <taxon>Cocoseae</taxon>
        <taxon>Attaleinae</taxon>
        <taxon>Cocos</taxon>
    </lineage>
</organism>
<accession>A0A8K0ITD5</accession>
<reference evidence="1" key="1">
    <citation type="journal article" date="2017" name="Gigascience">
        <title>The genome draft of coconut (Cocos nucifera).</title>
        <authorList>
            <person name="Xiao Y."/>
            <person name="Xu P."/>
            <person name="Fan H."/>
            <person name="Baudouin L."/>
            <person name="Xia W."/>
            <person name="Bocs S."/>
            <person name="Xu J."/>
            <person name="Li Q."/>
            <person name="Guo A."/>
            <person name="Zhou L."/>
            <person name="Li J."/>
            <person name="Wu Y."/>
            <person name="Ma Z."/>
            <person name="Armero A."/>
            <person name="Issali A.E."/>
            <person name="Liu N."/>
            <person name="Peng M."/>
            <person name="Yang Y."/>
        </authorList>
    </citation>
    <scope>NUCLEOTIDE SEQUENCE</scope>
    <source>
        <tissue evidence="1">Spear leaf of Hainan Tall coconut</tissue>
    </source>
</reference>
<evidence type="ECO:0000313" key="2">
    <source>
        <dbReference type="Proteomes" id="UP000797356"/>
    </source>
</evidence>
<reference evidence="1" key="2">
    <citation type="submission" date="2019-07" db="EMBL/GenBank/DDBJ databases">
        <authorList>
            <person name="Yang Y."/>
            <person name="Bocs S."/>
            <person name="Baudouin L."/>
        </authorList>
    </citation>
    <scope>NUCLEOTIDE SEQUENCE</scope>
    <source>
        <tissue evidence="1">Spear leaf of Hainan Tall coconut</tissue>
    </source>
</reference>